<dbReference type="EMBL" id="JAPDFW010000084">
    <property type="protein sequence ID" value="KAJ5071967.1"/>
    <property type="molecule type" value="Genomic_DNA"/>
</dbReference>
<organism evidence="7 8">
    <name type="scientific">Anaeramoeba ignava</name>
    <name type="common">Anaerobic marine amoeba</name>
    <dbReference type="NCBI Taxonomy" id="1746090"/>
    <lineage>
        <taxon>Eukaryota</taxon>
        <taxon>Metamonada</taxon>
        <taxon>Anaeramoebidae</taxon>
        <taxon>Anaeramoeba</taxon>
    </lineage>
</organism>
<evidence type="ECO:0000256" key="1">
    <source>
        <dbReference type="ARBA" id="ARBA00022443"/>
    </source>
</evidence>
<evidence type="ECO:0000313" key="7">
    <source>
        <dbReference type="EMBL" id="KAJ5071967.1"/>
    </source>
</evidence>
<evidence type="ECO:0000259" key="5">
    <source>
        <dbReference type="PROSITE" id="PS50002"/>
    </source>
</evidence>
<dbReference type="InterPro" id="IPR027267">
    <property type="entry name" value="AH/BAR_dom_sf"/>
</dbReference>
<dbReference type="OMA" id="NSHAAKY"/>
<evidence type="ECO:0000259" key="6">
    <source>
        <dbReference type="PROSITE" id="PS51741"/>
    </source>
</evidence>
<sequence length="470" mass="54092">MSNETNTTDPLGKPIKNLLASSVMNKTVLQFVTERTKIENSHAAKYKKVPTSGNSEKAKLTKQIQNVLDTFLNQEDVAAGHIANFAAILDEQTKETSKFSKDFEQQIGKIIMRYNKIKSELEKQQADLTKACDKYLQKSEEAEKIQYDLEQKTAGKGTKKEINKLQNKHRGLQSQVNSADKDYQVIFENFSVTQKSFKEHVDKLSDQITKLMRERISRFQETINKICDLRDEYCTLITKKTIIINETINAINHEEEIKSVILEKGEQKNYPTCPELELYDFKKLNEEKERFEKQVEKVVDVKEEKSPQIEKVIQEKKEEKIEPQQITQPQQTQQITQPKQVEQETQQNYQQQQANTVMARALYDFHDTDPNCLAFYAGEEIEILDQSDPGWWTGRLNGKTGLAPASYLQIIVTQPNEEWGYIAISFAARDTDELTVEAGEKIRILQKLDGWNQVMNSRGQTGLIPSTILK</sequence>
<proteinExistence type="predicted"/>
<dbReference type="InterPro" id="IPR001452">
    <property type="entry name" value="SH3_domain"/>
</dbReference>
<keyword evidence="3" id="KW-0175">Coiled coil</keyword>
<dbReference type="PANTHER" id="PTHR15735:SF21">
    <property type="entry name" value="PROTEIN NERVOUS WRECK"/>
    <property type="match status" value="1"/>
</dbReference>
<comment type="caution">
    <text evidence="7">The sequence shown here is derived from an EMBL/GenBank/DDBJ whole genome shotgun (WGS) entry which is preliminary data.</text>
</comment>
<dbReference type="InterPro" id="IPR031160">
    <property type="entry name" value="F_BAR_dom"/>
</dbReference>
<feature type="compositionally biased region" description="Low complexity" evidence="4">
    <location>
        <begin position="323"/>
        <end position="347"/>
    </location>
</feature>
<evidence type="ECO:0000256" key="3">
    <source>
        <dbReference type="PROSITE-ProRule" id="PRU01077"/>
    </source>
</evidence>
<name>A0A9Q0R9C5_ANAIG</name>
<gene>
    <name evidence="7" type="ORF">M0811_09867</name>
</gene>
<dbReference type="AlphaFoldDB" id="A0A9Q0R9C5"/>
<evidence type="ECO:0000256" key="2">
    <source>
        <dbReference type="PROSITE-ProRule" id="PRU00192"/>
    </source>
</evidence>
<dbReference type="CDD" id="cd00174">
    <property type="entry name" value="SH3"/>
    <property type="match status" value="1"/>
</dbReference>
<dbReference type="SMART" id="SM00326">
    <property type="entry name" value="SH3"/>
    <property type="match status" value="2"/>
</dbReference>
<feature type="region of interest" description="Disordered" evidence="4">
    <location>
        <begin position="315"/>
        <end position="347"/>
    </location>
</feature>
<feature type="domain" description="F-BAR" evidence="6">
    <location>
        <begin position="1"/>
        <end position="256"/>
    </location>
</feature>
<dbReference type="Proteomes" id="UP001149090">
    <property type="component" value="Unassembled WGS sequence"/>
</dbReference>
<feature type="domain" description="SH3" evidence="5">
    <location>
        <begin position="354"/>
        <end position="413"/>
    </location>
</feature>
<dbReference type="SUPFAM" id="SSF50044">
    <property type="entry name" value="SH3-domain"/>
    <property type="match status" value="2"/>
</dbReference>
<evidence type="ECO:0000256" key="4">
    <source>
        <dbReference type="SAM" id="MobiDB-lite"/>
    </source>
</evidence>
<dbReference type="PROSITE" id="PS51741">
    <property type="entry name" value="F_BAR"/>
    <property type="match status" value="1"/>
</dbReference>
<dbReference type="PRINTS" id="PR00452">
    <property type="entry name" value="SH3DOMAIN"/>
</dbReference>
<feature type="domain" description="SH3" evidence="5">
    <location>
        <begin position="415"/>
        <end position="470"/>
    </location>
</feature>
<protein>
    <submittedName>
        <fullName evidence="7">Fch and double sh3 domains protein</fullName>
    </submittedName>
</protein>
<dbReference type="Gene3D" id="2.30.30.40">
    <property type="entry name" value="SH3 Domains"/>
    <property type="match status" value="2"/>
</dbReference>
<dbReference type="PANTHER" id="PTHR15735">
    <property type="entry name" value="FCH AND DOUBLE SH3 DOMAINS PROTEIN"/>
    <property type="match status" value="1"/>
</dbReference>
<keyword evidence="1 2" id="KW-0728">SH3 domain</keyword>
<keyword evidence="8" id="KW-1185">Reference proteome</keyword>
<dbReference type="PROSITE" id="PS50002">
    <property type="entry name" value="SH3"/>
    <property type="match status" value="2"/>
</dbReference>
<dbReference type="OrthoDB" id="19092at2759"/>
<dbReference type="InterPro" id="IPR036028">
    <property type="entry name" value="SH3-like_dom_sf"/>
</dbReference>
<dbReference type="SUPFAM" id="SSF103657">
    <property type="entry name" value="BAR/IMD domain-like"/>
    <property type="match status" value="1"/>
</dbReference>
<accession>A0A9Q0R9C5</accession>
<dbReference type="Gene3D" id="1.20.1270.60">
    <property type="entry name" value="Arfaptin homology (AH) domain/BAR domain"/>
    <property type="match status" value="1"/>
</dbReference>
<reference evidence="7" key="1">
    <citation type="submission" date="2022-10" db="EMBL/GenBank/DDBJ databases">
        <title>Novel sulphate-reducing endosymbionts in the free-living metamonad Anaeramoeba.</title>
        <authorList>
            <person name="Jerlstrom-Hultqvist J."/>
            <person name="Cepicka I."/>
            <person name="Gallot-Lavallee L."/>
            <person name="Salas-Leiva D."/>
            <person name="Curtis B.A."/>
            <person name="Zahonova K."/>
            <person name="Pipaliya S."/>
            <person name="Dacks J."/>
            <person name="Roger A.J."/>
        </authorList>
    </citation>
    <scope>NUCLEOTIDE SEQUENCE</scope>
    <source>
        <strain evidence="7">BMAN</strain>
    </source>
</reference>
<evidence type="ECO:0000313" key="8">
    <source>
        <dbReference type="Proteomes" id="UP001149090"/>
    </source>
</evidence>
<dbReference type="Pfam" id="PF00018">
    <property type="entry name" value="SH3_1"/>
    <property type="match status" value="2"/>
</dbReference>